<accession>A0A0F5N020</accession>
<dbReference type="GO" id="GO:0006313">
    <property type="term" value="P:DNA transposition"/>
    <property type="evidence" value="ECO:0007669"/>
    <property type="project" value="InterPro"/>
</dbReference>
<dbReference type="InterPro" id="IPR011989">
    <property type="entry name" value="ARM-like"/>
</dbReference>
<sequence length="1105" mass="120229">MARSYPKEFRDHVVRTARHRGEGVTIGRIAGDFGVHPSTLRKWMRQADIGGGAGQVNTEQVADVLDQQDVELAAISIDDPVRQGPGRITEPVLDPQLELLPTDSMDWEDFERLLLDLGRHELGLRSLSYFGKRGQEQKGLDIVGTNAHGSAEGIQSKRHQQFTVADLNKAVDKYTRSTLPFTLVRLVIGVSCKTDDRAVVERKTALNEQHHPLEIDIWDQSRILEMLRDKPEIVIKYFGPGAAERFCVPHVLAPVEIPGPDAVATADAVLLGPLASTDAQGLLDGAKSISADDPAGALVLYRDIQNRLIAAGFPGHAAEFDNTVAELCVRAGEEDTAIRLLMDALWAAENTGNLLRADRVTGILRDLAGFPAFGPIQNQAARTPALGSAFEIADFVTAHMHSPVPSRIDLPTGATGSTDSANRARTVIFAAERALGNDDLAWITAHREQLESTATEVAGTHIDVAVRLRLTVADATGEWADLIHNARTGMRRDLKALTLARHARHKLLQAAPTEADSEWQEAISEACLAKRHADAADWLYSQRFVASRYSGLHEDKWHPLAQALSDLPSRPKIVTSAADAREKALAALHHDELRVAAINLRRQLLDGIRSAAFYDEREARRLLGQIYRVTDDLPLAAYYTIGAGDYKEARAVAVAFVDVYHDVTELMKSPLSWVAASALQFATEQADLIPDDQVETVIELALSAINDVVSGARLDSPVFSPQMYLSAYGLLAALSVRLPASDARTLLEMLTDAVVVEENHYRRTDESHVAIAAGVARTHGGDLRTAALEQLVGLYARGAHPFPSNARDVLVANLDRVGDRLREMAECGHYEAAALLGYSDPDHVSPEAAQAGAQRLREPTKNGPNRIATGTGAVNDSLLAAVLPVEERIACIEMLMSNAASPWEPSSNRDTYLIAANNLTGDLDEEHRRQFFDKAIDFAVNPPASQADALNGSMSSPLGSMRINDRSDSRPAAIYLAARLAESPEEKRLVRDTALRLIGIGSDDDYRVTKALQLVKSELGDNIGLLAQGSWTLRSLAAILWAESTAIPEDLGKALSQDPDARVRRALANALGRTAHRQGSGVRERLLQDPRWSVRSVLRPTAPPP</sequence>
<evidence type="ECO:0008006" key="4">
    <source>
        <dbReference type="Google" id="ProtNLM"/>
    </source>
</evidence>
<evidence type="ECO:0000313" key="3">
    <source>
        <dbReference type="Proteomes" id="UP000034416"/>
    </source>
</evidence>
<dbReference type="GO" id="GO:0003677">
    <property type="term" value="F:DNA binding"/>
    <property type="evidence" value="ECO:0007669"/>
    <property type="project" value="InterPro"/>
</dbReference>
<dbReference type="Gene3D" id="1.10.10.10">
    <property type="entry name" value="Winged helix-like DNA-binding domain superfamily/Winged helix DNA-binding domain"/>
    <property type="match status" value="1"/>
</dbReference>
<dbReference type="PATRIC" id="fig|342002.3.peg.1898"/>
<dbReference type="AlphaFoldDB" id="A0A0F5N020"/>
<dbReference type="Gene3D" id="1.25.10.10">
    <property type="entry name" value="Leucine-rich Repeat Variant"/>
    <property type="match status" value="1"/>
</dbReference>
<dbReference type="InterPro" id="IPR009057">
    <property type="entry name" value="Homeodomain-like_sf"/>
</dbReference>
<evidence type="ECO:0000256" key="1">
    <source>
        <dbReference type="SAM" id="MobiDB-lite"/>
    </source>
</evidence>
<dbReference type="OrthoDB" id="8442997at2"/>
<dbReference type="InterPro" id="IPR016024">
    <property type="entry name" value="ARM-type_fold"/>
</dbReference>
<dbReference type="SUPFAM" id="SSF46689">
    <property type="entry name" value="Homeodomain-like"/>
    <property type="match status" value="1"/>
</dbReference>
<protein>
    <recommendedName>
        <fullName evidence="4">Transposase</fullName>
    </recommendedName>
</protein>
<gene>
    <name evidence="2" type="ORF">WR43_05525</name>
</gene>
<feature type="region of interest" description="Disordered" evidence="1">
    <location>
        <begin position="849"/>
        <end position="869"/>
    </location>
</feature>
<dbReference type="Proteomes" id="UP000034416">
    <property type="component" value="Unassembled WGS sequence"/>
</dbReference>
<dbReference type="SUPFAM" id="SSF48371">
    <property type="entry name" value="ARM repeat"/>
    <property type="match status" value="1"/>
</dbReference>
<evidence type="ECO:0000313" key="2">
    <source>
        <dbReference type="EMBL" id="KKC00361.1"/>
    </source>
</evidence>
<dbReference type="InterPro" id="IPR036388">
    <property type="entry name" value="WH-like_DNA-bd_sf"/>
</dbReference>
<organism evidence="2 3">
    <name type="scientific">Mycolicibacter arupensis</name>
    <dbReference type="NCBI Taxonomy" id="342002"/>
    <lineage>
        <taxon>Bacteria</taxon>
        <taxon>Bacillati</taxon>
        <taxon>Actinomycetota</taxon>
        <taxon>Actinomycetes</taxon>
        <taxon>Mycobacteriales</taxon>
        <taxon>Mycobacteriaceae</taxon>
        <taxon>Mycolicibacter</taxon>
    </lineage>
</organism>
<proteinExistence type="predicted"/>
<comment type="caution">
    <text evidence="2">The sequence shown here is derived from an EMBL/GenBank/DDBJ whole genome shotgun (WGS) entry which is preliminary data.</text>
</comment>
<reference evidence="3" key="1">
    <citation type="submission" date="2015-04" db="EMBL/GenBank/DDBJ databases">
        <title>Genome sequence of Mycobacterium arupense GUC1.</title>
        <authorList>
            <person name="Greninger A.L."/>
            <person name="Cunningham G."/>
            <person name="Chiu C.Y."/>
            <person name="Miller S."/>
        </authorList>
    </citation>
    <scope>NUCLEOTIDE SEQUENCE [LARGE SCALE GENOMIC DNA]</scope>
    <source>
        <strain evidence="3">GUC1</strain>
    </source>
</reference>
<dbReference type="InterPro" id="IPR002514">
    <property type="entry name" value="Transposase_8"/>
</dbReference>
<dbReference type="GO" id="GO:0004803">
    <property type="term" value="F:transposase activity"/>
    <property type="evidence" value="ECO:0007669"/>
    <property type="project" value="InterPro"/>
</dbReference>
<dbReference type="RefSeq" id="WP_046188589.1">
    <property type="nucleotide sequence ID" value="NZ_JACKUJ010000049.1"/>
</dbReference>
<dbReference type="STRING" id="342002.BST15_14450"/>
<dbReference type="Pfam" id="PF01527">
    <property type="entry name" value="HTH_Tnp_1"/>
    <property type="match status" value="1"/>
</dbReference>
<name>A0A0F5N020_9MYCO</name>
<dbReference type="EMBL" id="LASW01000014">
    <property type="protein sequence ID" value="KKC00361.1"/>
    <property type="molecule type" value="Genomic_DNA"/>
</dbReference>